<name>A0A7E4V2L2_PANRE</name>
<reference evidence="2" key="1">
    <citation type="journal article" date="2013" name="Genetics">
        <title>The draft genome and transcriptome of Panagrellus redivivus are shaped by the harsh demands of a free-living lifestyle.</title>
        <authorList>
            <person name="Srinivasan J."/>
            <person name="Dillman A.R."/>
            <person name="Macchietto M.G."/>
            <person name="Heikkinen L."/>
            <person name="Lakso M."/>
            <person name="Fracchia K.M."/>
            <person name="Antoshechkin I."/>
            <person name="Mortazavi A."/>
            <person name="Wong G."/>
            <person name="Sternberg P.W."/>
        </authorList>
    </citation>
    <scope>NUCLEOTIDE SEQUENCE [LARGE SCALE GENOMIC DNA]</scope>
    <source>
        <strain evidence="2">MT8872</strain>
    </source>
</reference>
<dbReference type="WBParaSite" id="Pan_g15881.t1">
    <property type="protein sequence ID" value="Pan_g15881.t1"/>
    <property type="gene ID" value="Pan_g15881"/>
</dbReference>
<dbReference type="Proteomes" id="UP000492821">
    <property type="component" value="Unassembled WGS sequence"/>
</dbReference>
<keyword evidence="2" id="KW-1185">Reference proteome</keyword>
<sequence length="243" mass="27185">MASTMVVHGVLVLLLSVSTVADPLLCVADRLRGGFHVPCPAGYCYISYELGAPTVQRCATANEVIPHEVGVLMRKGNKFVFVCTTYNCNKFHWQDEVSMQYITNNEKNVCYQKEIPYQYLEPCETKKCEYKKNIKTGRVWGNVSSLSKWGNVSSLRSMTKNIINIFVAIQNICATISTSAINWNLENLRLLINRHLVQPAVKLHGPNGTAVNFLTSSPKNTETRFDLPTVATLMLVVGVYFTI</sequence>
<keyword evidence="1" id="KW-0732">Signal</keyword>
<proteinExistence type="predicted"/>
<reference evidence="3" key="2">
    <citation type="submission" date="2020-10" db="UniProtKB">
        <authorList>
            <consortium name="WormBaseParasite"/>
        </authorList>
    </citation>
    <scope>IDENTIFICATION</scope>
</reference>
<feature type="chain" id="PRO_5028979549" evidence="1">
    <location>
        <begin position="22"/>
        <end position="243"/>
    </location>
</feature>
<organism evidence="2 3">
    <name type="scientific">Panagrellus redivivus</name>
    <name type="common">Microworm</name>
    <dbReference type="NCBI Taxonomy" id="6233"/>
    <lineage>
        <taxon>Eukaryota</taxon>
        <taxon>Metazoa</taxon>
        <taxon>Ecdysozoa</taxon>
        <taxon>Nematoda</taxon>
        <taxon>Chromadorea</taxon>
        <taxon>Rhabditida</taxon>
        <taxon>Tylenchina</taxon>
        <taxon>Panagrolaimomorpha</taxon>
        <taxon>Panagrolaimoidea</taxon>
        <taxon>Panagrolaimidae</taxon>
        <taxon>Panagrellus</taxon>
    </lineage>
</organism>
<accession>A0A7E4V2L2</accession>
<evidence type="ECO:0000313" key="2">
    <source>
        <dbReference type="Proteomes" id="UP000492821"/>
    </source>
</evidence>
<evidence type="ECO:0000256" key="1">
    <source>
        <dbReference type="SAM" id="SignalP"/>
    </source>
</evidence>
<feature type="signal peptide" evidence="1">
    <location>
        <begin position="1"/>
        <end position="21"/>
    </location>
</feature>
<protein>
    <submittedName>
        <fullName evidence="3">Uncharacterized protein</fullName>
    </submittedName>
</protein>
<dbReference type="AlphaFoldDB" id="A0A7E4V2L2"/>
<evidence type="ECO:0000313" key="3">
    <source>
        <dbReference type="WBParaSite" id="Pan_g15881.t1"/>
    </source>
</evidence>